<keyword evidence="3" id="KW-1185">Reference proteome</keyword>
<dbReference type="EMBL" id="CCCS020000040">
    <property type="protein sequence ID" value="CDQ10962.1"/>
    <property type="molecule type" value="Genomic_DNA"/>
</dbReference>
<name>A0A060UQT5_9PROT</name>
<evidence type="ECO:0000313" key="3">
    <source>
        <dbReference type="Proteomes" id="UP000193925"/>
    </source>
</evidence>
<proteinExistence type="predicted"/>
<evidence type="ECO:0000313" key="1">
    <source>
        <dbReference type="EMBL" id="CDQ10962.1"/>
    </source>
</evidence>
<reference evidence="1" key="1">
    <citation type="submission" date="2014-03" db="EMBL/GenBank/DDBJ databases">
        <authorList>
            <person name="Genoscope - CEA"/>
        </authorList>
    </citation>
    <scope>NUCLEOTIDE SEQUENCE [LARGE SCALE GENOMIC DNA]</scope>
    <source>
        <strain evidence="1">CF27</strain>
    </source>
</reference>
<reference evidence="1" key="2">
    <citation type="submission" date="2014-07" db="EMBL/GenBank/DDBJ databases">
        <title>Initial genome analysis of the psychrotolerant acidophile Acidithiobacillus ferrivorans CF27: insights into iron and sulfur oxidation pathways and into biofilm formation.</title>
        <authorList>
            <person name="Talla E."/>
            <person name="Hedrich S."/>
            <person name="Mangenot S."/>
            <person name="Ji B."/>
            <person name="Johnson D.B."/>
            <person name="Barbe V."/>
            <person name="Bonnefoy V."/>
        </authorList>
    </citation>
    <scope>NUCLEOTIDE SEQUENCE [LARGE SCALE GENOMIC DNA]</scope>
    <source>
        <strain evidence="1">CF27</strain>
    </source>
</reference>
<reference evidence="2 3" key="3">
    <citation type="submission" date="2017-03" db="EMBL/GenBank/DDBJ databases">
        <authorList>
            <person name="Regsiter A."/>
            <person name="William W."/>
        </authorList>
    </citation>
    <scope>NUCLEOTIDE SEQUENCE [LARGE SCALE GENOMIC DNA]</scope>
    <source>
        <strain evidence="2">PRJEB5721</strain>
    </source>
</reference>
<dbReference type="Proteomes" id="UP000193925">
    <property type="component" value="Chromosome AFERRI"/>
</dbReference>
<dbReference type="AlphaFoldDB" id="A0A060UQT5"/>
<protein>
    <submittedName>
        <fullName evidence="1">Uncharacterized protein</fullName>
    </submittedName>
</protein>
<sequence>MIARFIRCKPKGSSKRLFRDDSALSIDFDLVHTVVSQFDQVAPVFATFGLFGNARAHPYGLTVRLFCT</sequence>
<evidence type="ECO:0000313" key="2">
    <source>
        <dbReference type="EMBL" id="SMH64829.1"/>
    </source>
</evidence>
<organism evidence="1">
    <name type="scientific">Acidithiobacillus ferrivorans</name>
    <dbReference type="NCBI Taxonomy" id="160808"/>
    <lineage>
        <taxon>Bacteria</taxon>
        <taxon>Pseudomonadati</taxon>
        <taxon>Pseudomonadota</taxon>
        <taxon>Acidithiobacillia</taxon>
        <taxon>Acidithiobacillales</taxon>
        <taxon>Acidithiobacillaceae</taxon>
        <taxon>Acidithiobacillus</taxon>
    </lineage>
</organism>
<gene>
    <name evidence="2" type="ORF">AFERRI_10863</name>
    <name evidence="1" type="ORF">AFERRI_450005</name>
</gene>
<dbReference type="EMBL" id="LT841305">
    <property type="protein sequence ID" value="SMH64829.1"/>
    <property type="molecule type" value="Genomic_DNA"/>
</dbReference>
<accession>A0A060UQT5</accession>